<evidence type="ECO:0000256" key="7">
    <source>
        <dbReference type="ARBA" id="ARBA00023055"/>
    </source>
</evidence>
<dbReference type="EMBL" id="GL377565">
    <property type="protein sequence ID" value="EFJ38156.1"/>
    <property type="molecule type" value="Genomic_DNA"/>
</dbReference>
<keyword evidence="5 10" id="KW-0256">Endoplasmic reticulum</keyword>
<keyword evidence="10" id="KW-0746">Sphingolipid metabolism</keyword>
<dbReference type="Proteomes" id="UP000001514">
    <property type="component" value="Unassembled WGS sequence"/>
</dbReference>
<keyword evidence="3 10" id="KW-0813">Transport</keyword>
<dbReference type="GO" id="GO:0032541">
    <property type="term" value="C:cortical endoplasmic reticulum"/>
    <property type="evidence" value="ECO:0000318"/>
    <property type="project" value="GO_Central"/>
</dbReference>
<evidence type="ECO:0000256" key="1">
    <source>
        <dbReference type="ARBA" id="ARBA00004477"/>
    </source>
</evidence>
<protein>
    <recommendedName>
        <fullName evidence="10">Protein ARV</fullName>
    </recommendedName>
</protein>
<evidence type="ECO:0000256" key="5">
    <source>
        <dbReference type="ARBA" id="ARBA00022824"/>
    </source>
</evidence>
<keyword evidence="4 10" id="KW-0812">Transmembrane</keyword>
<evidence type="ECO:0000313" key="11">
    <source>
        <dbReference type="EMBL" id="EFJ38156.1"/>
    </source>
</evidence>
<feature type="transmembrane region" description="Helical" evidence="10">
    <location>
        <begin position="140"/>
        <end position="160"/>
    </location>
</feature>
<evidence type="ECO:0000313" key="12">
    <source>
        <dbReference type="Proteomes" id="UP000001514"/>
    </source>
</evidence>
<dbReference type="GO" id="GO:0097036">
    <property type="term" value="P:regulation of plasma membrane sterol distribution"/>
    <property type="evidence" value="ECO:0000318"/>
    <property type="project" value="GO_Central"/>
</dbReference>
<name>D8QNS5_SELML</name>
<evidence type="ECO:0000256" key="2">
    <source>
        <dbReference type="ARBA" id="ARBA00009187"/>
    </source>
</evidence>
<keyword evidence="6 10" id="KW-1133">Transmembrane helix</keyword>
<feature type="transmembrane region" description="Helical" evidence="10">
    <location>
        <begin position="71"/>
        <end position="90"/>
    </location>
</feature>
<dbReference type="HOGENOM" id="CLU_057366_1_0_1"/>
<feature type="transmembrane region" description="Helical" evidence="10">
    <location>
        <begin position="193"/>
        <end position="215"/>
    </location>
</feature>
<dbReference type="Gramene" id="EFJ38156">
    <property type="protein sequence ID" value="EFJ38156"/>
    <property type="gene ID" value="SELMODRAFT_164436"/>
</dbReference>
<dbReference type="InParanoid" id="D8QNS5"/>
<dbReference type="GO" id="GO:0005794">
    <property type="term" value="C:Golgi apparatus"/>
    <property type="evidence" value="ECO:0000318"/>
    <property type="project" value="GO_Central"/>
</dbReference>
<evidence type="ECO:0000256" key="8">
    <source>
        <dbReference type="ARBA" id="ARBA00023098"/>
    </source>
</evidence>
<keyword evidence="8 10" id="KW-0443">Lipid metabolism</keyword>
<evidence type="ECO:0000256" key="10">
    <source>
        <dbReference type="RuleBase" id="RU368065"/>
    </source>
</evidence>
<feature type="transmembrane region" description="Helical" evidence="10">
    <location>
        <begin position="110"/>
        <end position="128"/>
    </location>
</feature>
<organism evidence="12">
    <name type="scientific">Selaginella moellendorffii</name>
    <name type="common">Spikemoss</name>
    <dbReference type="NCBI Taxonomy" id="88036"/>
    <lineage>
        <taxon>Eukaryota</taxon>
        <taxon>Viridiplantae</taxon>
        <taxon>Streptophyta</taxon>
        <taxon>Embryophyta</taxon>
        <taxon>Tracheophyta</taxon>
        <taxon>Lycopodiopsida</taxon>
        <taxon>Selaginellales</taxon>
        <taxon>Selaginellaceae</taxon>
        <taxon>Selaginella</taxon>
    </lineage>
</organism>
<gene>
    <name evidence="11" type="ORF">SELMODRAFT_164436</name>
</gene>
<feature type="transmembrane region" description="Helical" evidence="10">
    <location>
        <begin position="166"/>
        <end position="186"/>
    </location>
</feature>
<dbReference type="KEGG" id="smo:SELMODRAFT_164436"/>
<comment type="function">
    <text evidence="10">Regulates also the sphingolipid metabolism.</text>
</comment>
<accession>D8QNS5</accession>
<comment type="similarity">
    <text evidence="2 10">Belongs to the ARV1 family.</text>
</comment>
<comment type="subcellular location">
    <subcellularLocation>
        <location evidence="1 10">Endoplasmic reticulum membrane</location>
        <topology evidence="1 10">Multi-pass membrane protein</topology>
    </subcellularLocation>
</comment>
<dbReference type="PANTHER" id="PTHR14467">
    <property type="entry name" value="ARV1"/>
    <property type="match status" value="1"/>
</dbReference>
<evidence type="ECO:0000256" key="3">
    <source>
        <dbReference type="ARBA" id="ARBA00022448"/>
    </source>
</evidence>
<dbReference type="InterPro" id="IPR007290">
    <property type="entry name" value="Arv1"/>
</dbReference>
<dbReference type="PANTHER" id="PTHR14467:SF0">
    <property type="entry name" value="PROTEIN ARV1"/>
    <property type="match status" value="1"/>
</dbReference>
<comment type="function">
    <text evidence="10">Mediator of sterol homeostasis involved in sterol uptake, trafficking and distribution into membranes.</text>
</comment>
<proteinExistence type="inferred from homology"/>
<evidence type="ECO:0000256" key="4">
    <source>
        <dbReference type="ARBA" id="ARBA00022692"/>
    </source>
</evidence>
<dbReference type="eggNOG" id="KOG3134">
    <property type="taxonomic scope" value="Eukaryota"/>
</dbReference>
<dbReference type="GO" id="GO:0005789">
    <property type="term" value="C:endoplasmic reticulum membrane"/>
    <property type="evidence" value="ECO:0007669"/>
    <property type="project" value="UniProtKB-SubCell"/>
</dbReference>
<sequence length="223" mass="24978">MRCVHCGSPVIGTFVQYSPGNLRLRKCPKCGCVADEYVECEPIIVFVDIVLHKPEAYRHLFFNSNALSSKVVVMAVLLLVVLEACLYDYFSTERAAAISYRSTKMLAKAAVTFSSYITGIWIMHRLFTKKRSSSTSLMDILTAITSSSYFKLFIFAMMIWDFSPHIALVIEVLVLISNGVALQVVLNTSANISMVLVAASAAPTFFWKLFLYYSLWANPQPQL</sequence>
<keyword evidence="7 10" id="KW-0445">Lipid transport</keyword>
<dbReference type="GO" id="GO:0016125">
    <property type="term" value="P:sterol metabolic process"/>
    <property type="evidence" value="ECO:0000318"/>
    <property type="project" value="GO_Central"/>
</dbReference>
<dbReference type="AlphaFoldDB" id="D8QNS5"/>
<keyword evidence="9 10" id="KW-0472">Membrane</keyword>
<dbReference type="Pfam" id="PF04161">
    <property type="entry name" value="Arv1"/>
    <property type="match status" value="1"/>
</dbReference>
<dbReference type="STRING" id="88036.D8QNS5"/>
<dbReference type="GO" id="GO:0032366">
    <property type="term" value="P:intracellular sterol transport"/>
    <property type="evidence" value="ECO:0000318"/>
    <property type="project" value="GO_Central"/>
</dbReference>
<reference evidence="11 12" key="1">
    <citation type="journal article" date="2011" name="Science">
        <title>The Selaginella genome identifies genetic changes associated with the evolution of vascular plants.</title>
        <authorList>
            <person name="Banks J.A."/>
            <person name="Nishiyama T."/>
            <person name="Hasebe M."/>
            <person name="Bowman J.L."/>
            <person name="Gribskov M."/>
            <person name="dePamphilis C."/>
            <person name="Albert V.A."/>
            <person name="Aono N."/>
            <person name="Aoyama T."/>
            <person name="Ambrose B.A."/>
            <person name="Ashton N.W."/>
            <person name="Axtell M.J."/>
            <person name="Barker E."/>
            <person name="Barker M.S."/>
            <person name="Bennetzen J.L."/>
            <person name="Bonawitz N.D."/>
            <person name="Chapple C."/>
            <person name="Cheng C."/>
            <person name="Correa L.G."/>
            <person name="Dacre M."/>
            <person name="DeBarry J."/>
            <person name="Dreyer I."/>
            <person name="Elias M."/>
            <person name="Engstrom E.M."/>
            <person name="Estelle M."/>
            <person name="Feng L."/>
            <person name="Finet C."/>
            <person name="Floyd S.K."/>
            <person name="Frommer W.B."/>
            <person name="Fujita T."/>
            <person name="Gramzow L."/>
            <person name="Gutensohn M."/>
            <person name="Harholt J."/>
            <person name="Hattori M."/>
            <person name="Heyl A."/>
            <person name="Hirai T."/>
            <person name="Hiwatashi Y."/>
            <person name="Ishikawa M."/>
            <person name="Iwata M."/>
            <person name="Karol K.G."/>
            <person name="Koehler B."/>
            <person name="Kolukisaoglu U."/>
            <person name="Kubo M."/>
            <person name="Kurata T."/>
            <person name="Lalonde S."/>
            <person name="Li K."/>
            <person name="Li Y."/>
            <person name="Litt A."/>
            <person name="Lyons E."/>
            <person name="Manning G."/>
            <person name="Maruyama T."/>
            <person name="Michael T.P."/>
            <person name="Mikami K."/>
            <person name="Miyazaki S."/>
            <person name="Morinaga S."/>
            <person name="Murata T."/>
            <person name="Mueller-Roeber B."/>
            <person name="Nelson D.R."/>
            <person name="Obara M."/>
            <person name="Oguri Y."/>
            <person name="Olmstead R.G."/>
            <person name="Onodera N."/>
            <person name="Petersen B.L."/>
            <person name="Pils B."/>
            <person name="Prigge M."/>
            <person name="Rensing S.A."/>
            <person name="Riano-Pachon D.M."/>
            <person name="Roberts A.W."/>
            <person name="Sato Y."/>
            <person name="Scheller H.V."/>
            <person name="Schulz B."/>
            <person name="Schulz C."/>
            <person name="Shakirov E.V."/>
            <person name="Shibagaki N."/>
            <person name="Shinohara N."/>
            <person name="Shippen D.E."/>
            <person name="Soerensen I."/>
            <person name="Sotooka R."/>
            <person name="Sugimoto N."/>
            <person name="Sugita M."/>
            <person name="Sumikawa N."/>
            <person name="Tanurdzic M."/>
            <person name="Theissen G."/>
            <person name="Ulvskov P."/>
            <person name="Wakazuki S."/>
            <person name="Weng J.K."/>
            <person name="Willats W.W."/>
            <person name="Wipf D."/>
            <person name="Wolf P.G."/>
            <person name="Yang L."/>
            <person name="Zimmer A.D."/>
            <person name="Zhu Q."/>
            <person name="Mitros T."/>
            <person name="Hellsten U."/>
            <person name="Loque D."/>
            <person name="Otillar R."/>
            <person name="Salamov A."/>
            <person name="Schmutz J."/>
            <person name="Shapiro H."/>
            <person name="Lindquist E."/>
            <person name="Lucas S."/>
            <person name="Rokhsar D."/>
            <person name="Grigoriev I.V."/>
        </authorList>
    </citation>
    <scope>NUCLEOTIDE SEQUENCE [LARGE SCALE GENOMIC DNA]</scope>
</reference>
<dbReference type="FunCoup" id="D8QNS5">
    <property type="interactions" value="3601"/>
</dbReference>
<keyword evidence="12" id="KW-1185">Reference proteome</keyword>
<evidence type="ECO:0000256" key="9">
    <source>
        <dbReference type="ARBA" id="ARBA00023136"/>
    </source>
</evidence>
<dbReference type="GO" id="GO:0006665">
    <property type="term" value="P:sphingolipid metabolic process"/>
    <property type="evidence" value="ECO:0000318"/>
    <property type="project" value="GO_Central"/>
</dbReference>
<evidence type="ECO:0000256" key="6">
    <source>
        <dbReference type="ARBA" id="ARBA00022989"/>
    </source>
</evidence>